<evidence type="ECO:0000256" key="6">
    <source>
        <dbReference type="ARBA" id="ARBA00022642"/>
    </source>
</evidence>
<comment type="caution">
    <text evidence="11">The sequence shown here is derived from an EMBL/GenBank/DDBJ whole genome shotgun (WGS) entry which is preliminary data.</text>
</comment>
<keyword evidence="6 7" id="KW-0662">Pyridine nucleotide biosynthesis</keyword>
<gene>
    <name evidence="7" type="primary">pncB</name>
    <name evidence="11" type="ORF">HNR50_003783</name>
</gene>
<evidence type="ECO:0000313" key="11">
    <source>
        <dbReference type="EMBL" id="MBB6482095.1"/>
    </source>
</evidence>
<comment type="PTM">
    <text evidence="7 8">Transiently phosphorylated on a His residue during the reaction cycle. Phosphorylation strongly increases the affinity for substrates and increases the rate of nicotinate D-ribonucleotide production. Dephosphorylation regenerates the low-affinity form of the enzyme, leading to product release.</text>
</comment>
<evidence type="ECO:0000256" key="4">
    <source>
        <dbReference type="ARBA" id="ARBA00022553"/>
    </source>
</evidence>
<accession>A0A841RDH6</accession>
<proteinExistence type="inferred from homology"/>
<dbReference type="SUPFAM" id="SSF54675">
    <property type="entry name" value="Nicotinate/Quinolinate PRTase N-terminal domain-like"/>
    <property type="match status" value="1"/>
</dbReference>
<comment type="pathway">
    <text evidence="1 7 8">Cofactor biosynthesis; NAD(+) biosynthesis; nicotinate D-ribonucleotide from nicotinate: step 1/1.</text>
</comment>
<comment type="catalytic activity">
    <reaction evidence="7 8">
        <text>5-phospho-alpha-D-ribose 1-diphosphate + nicotinate + ATP + H2O = nicotinate beta-D-ribonucleotide + ADP + phosphate + diphosphate</text>
        <dbReference type="Rhea" id="RHEA:36163"/>
        <dbReference type="ChEBI" id="CHEBI:15377"/>
        <dbReference type="ChEBI" id="CHEBI:30616"/>
        <dbReference type="ChEBI" id="CHEBI:32544"/>
        <dbReference type="ChEBI" id="CHEBI:33019"/>
        <dbReference type="ChEBI" id="CHEBI:43474"/>
        <dbReference type="ChEBI" id="CHEBI:57502"/>
        <dbReference type="ChEBI" id="CHEBI:58017"/>
        <dbReference type="ChEBI" id="CHEBI:456216"/>
        <dbReference type="EC" id="6.3.4.21"/>
    </reaction>
</comment>
<comment type="similarity">
    <text evidence="2 7 8">Belongs to the NAPRTase family.</text>
</comment>
<keyword evidence="12" id="KW-1185">Reference proteome</keyword>
<name>A0A841RDH6_9SPIO</name>
<feature type="modified residue" description="Phosphohistidine; by autocatalysis" evidence="7">
    <location>
        <position position="219"/>
    </location>
</feature>
<feature type="domain" description="Nicotinate phosphoribosyltransferase N-terminal" evidence="10">
    <location>
        <begin position="8"/>
        <end position="127"/>
    </location>
</feature>
<dbReference type="NCBIfam" id="TIGR01514">
    <property type="entry name" value="NAPRTase"/>
    <property type="match status" value="1"/>
</dbReference>
<dbReference type="AlphaFoldDB" id="A0A841RDH6"/>
<feature type="domain" description="Nicotinate/nicotinamide phosphoribosyltransferase" evidence="9">
    <location>
        <begin position="170"/>
        <end position="393"/>
    </location>
</feature>
<sequence length="395" mass="45571">MAIIKSLLDTDLYKFTMMQTALHQFSTTKVEYSFKCRNEANWTAEILEEINCEIDSFCSLRFTKEELDYLHTIPFMKSDFIDFLGLYQPNRDHIRLWIDDEGELQISVKGPWYLTLPFEVPVLAIINQIYFEKTGNFVYDPSNSENPVIRSGLEKLEKKFEAAVKSGIPFSDFGTRRRYSFLWQGTVLKKLKELPHFTGTSNVYYAMKYNLKPIGTMAHEFIMAGAGQNDVPLVKSQQKMLQAWVDEYRGDLGIAISDTYGVDAFMRDFDLYFAKLYDGVRHDSGEPIEWAWKIIRHYESLEINPRTKTLIFSDDLTIEKANSIHEQLSPYIQVAFGIGTHLTNDFEGVTPLQIVMKIISCNDRPVAKLSDSPGKGMCKDENYLTYLKDVFKIAN</sequence>
<dbReference type="InterPro" id="IPR040727">
    <property type="entry name" value="NAPRTase_N"/>
</dbReference>
<dbReference type="PIRSF" id="PIRSF000484">
    <property type="entry name" value="NAPRT"/>
    <property type="match status" value="1"/>
</dbReference>
<evidence type="ECO:0000256" key="2">
    <source>
        <dbReference type="ARBA" id="ARBA00010897"/>
    </source>
</evidence>
<dbReference type="InterPro" id="IPR041525">
    <property type="entry name" value="N/Namide_PRibTrfase"/>
</dbReference>
<evidence type="ECO:0000259" key="10">
    <source>
        <dbReference type="Pfam" id="PF17767"/>
    </source>
</evidence>
<dbReference type="GO" id="GO:0004516">
    <property type="term" value="F:nicotinate phosphoribosyltransferase activity"/>
    <property type="evidence" value="ECO:0007669"/>
    <property type="project" value="UniProtKB-UniRule"/>
</dbReference>
<evidence type="ECO:0000259" key="9">
    <source>
        <dbReference type="Pfam" id="PF04095"/>
    </source>
</evidence>
<keyword evidence="5 7" id="KW-0436">Ligase</keyword>
<dbReference type="RefSeq" id="WP_184748329.1">
    <property type="nucleotide sequence ID" value="NZ_JACHGJ010000009.1"/>
</dbReference>
<dbReference type="HAMAP" id="MF_00570">
    <property type="entry name" value="NAPRTase"/>
    <property type="match status" value="1"/>
</dbReference>
<reference evidence="11 12" key="1">
    <citation type="submission" date="2020-08" db="EMBL/GenBank/DDBJ databases">
        <title>Genomic Encyclopedia of Type Strains, Phase IV (KMG-IV): sequencing the most valuable type-strain genomes for metagenomic binning, comparative biology and taxonomic classification.</title>
        <authorList>
            <person name="Goeker M."/>
        </authorList>
    </citation>
    <scope>NUCLEOTIDE SEQUENCE [LARGE SCALE GENOMIC DNA]</scope>
    <source>
        <strain evidence="11 12">DSM 2461</strain>
    </source>
</reference>
<dbReference type="Pfam" id="PF04095">
    <property type="entry name" value="NAPRTase"/>
    <property type="match status" value="1"/>
</dbReference>
<comment type="function">
    <text evidence="7 8">Catalyzes the synthesis of beta-nicotinate D-ribonucleotide from nicotinate and 5-phospho-D-ribose 1-phosphate at the expense of ATP.</text>
</comment>
<dbReference type="PANTHER" id="PTHR11098:SF1">
    <property type="entry name" value="NICOTINATE PHOSPHORIBOSYLTRANSFERASE"/>
    <property type="match status" value="1"/>
</dbReference>
<dbReference type="InterPro" id="IPR036068">
    <property type="entry name" value="Nicotinate_pribotase-like_C"/>
</dbReference>
<evidence type="ECO:0000256" key="1">
    <source>
        <dbReference type="ARBA" id="ARBA00004952"/>
    </source>
</evidence>
<dbReference type="GO" id="GO:0016757">
    <property type="term" value="F:glycosyltransferase activity"/>
    <property type="evidence" value="ECO:0007669"/>
    <property type="project" value="UniProtKB-KW"/>
</dbReference>
<organism evidence="11 12">
    <name type="scientific">Spirochaeta isovalerica</name>
    <dbReference type="NCBI Taxonomy" id="150"/>
    <lineage>
        <taxon>Bacteria</taxon>
        <taxon>Pseudomonadati</taxon>
        <taxon>Spirochaetota</taxon>
        <taxon>Spirochaetia</taxon>
        <taxon>Spirochaetales</taxon>
        <taxon>Spirochaetaceae</taxon>
        <taxon>Spirochaeta</taxon>
    </lineage>
</organism>
<keyword evidence="4 7" id="KW-0597">Phosphoprotein</keyword>
<dbReference type="InterPro" id="IPR006406">
    <property type="entry name" value="Nic_PRibTrfase"/>
</dbReference>
<keyword evidence="11" id="KW-0328">Glycosyltransferase</keyword>
<evidence type="ECO:0000256" key="7">
    <source>
        <dbReference type="HAMAP-Rule" id="MF_00570"/>
    </source>
</evidence>
<dbReference type="GO" id="GO:0034355">
    <property type="term" value="P:NAD+ biosynthetic process via the salvage pathway"/>
    <property type="evidence" value="ECO:0007669"/>
    <property type="project" value="TreeGrafter"/>
</dbReference>
<evidence type="ECO:0000313" key="12">
    <source>
        <dbReference type="Proteomes" id="UP000587760"/>
    </source>
</evidence>
<evidence type="ECO:0000256" key="3">
    <source>
        <dbReference type="ARBA" id="ARBA00013236"/>
    </source>
</evidence>
<dbReference type="UniPathway" id="UPA00253">
    <property type="reaction ID" value="UER00457"/>
</dbReference>
<evidence type="ECO:0000256" key="8">
    <source>
        <dbReference type="RuleBase" id="RU003838"/>
    </source>
</evidence>
<dbReference type="Proteomes" id="UP000587760">
    <property type="component" value="Unassembled WGS sequence"/>
</dbReference>
<dbReference type="Pfam" id="PF17767">
    <property type="entry name" value="NAPRTase_N"/>
    <property type="match status" value="1"/>
</dbReference>
<dbReference type="PANTHER" id="PTHR11098">
    <property type="entry name" value="NICOTINATE PHOSPHORIBOSYLTRANSFERASE"/>
    <property type="match status" value="1"/>
</dbReference>
<dbReference type="EMBL" id="JACHGJ010000009">
    <property type="protein sequence ID" value="MBB6482095.1"/>
    <property type="molecule type" value="Genomic_DNA"/>
</dbReference>
<keyword evidence="11" id="KW-0808">Transferase</keyword>
<evidence type="ECO:0000256" key="5">
    <source>
        <dbReference type="ARBA" id="ARBA00022598"/>
    </source>
</evidence>
<dbReference type="NCBIfam" id="NF003704">
    <property type="entry name" value="PRK05321.1"/>
    <property type="match status" value="1"/>
</dbReference>
<dbReference type="Gene3D" id="3.20.140.10">
    <property type="entry name" value="nicotinate phosphoribosyltransferase"/>
    <property type="match status" value="1"/>
</dbReference>
<dbReference type="GO" id="GO:0005829">
    <property type="term" value="C:cytosol"/>
    <property type="evidence" value="ECO:0007669"/>
    <property type="project" value="TreeGrafter"/>
</dbReference>
<dbReference type="SUPFAM" id="SSF51690">
    <property type="entry name" value="Nicotinate/Quinolinate PRTase C-terminal domain-like"/>
    <property type="match status" value="1"/>
</dbReference>
<dbReference type="EC" id="6.3.4.21" evidence="3 7"/>
<dbReference type="InterPro" id="IPR007229">
    <property type="entry name" value="Nic_PRibTrfase-Fam"/>
</dbReference>
<protein>
    <recommendedName>
        <fullName evidence="3 7">Nicotinate phosphoribosyltransferase</fullName>
        <shortName evidence="7">NAPRTase</shortName>
        <ecNumber evidence="3 7">6.3.4.21</ecNumber>
    </recommendedName>
</protein>